<dbReference type="EMBL" id="CP050995">
    <property type="protein sequence ID" value="QIY90919.1"/>
    <property type="molecule type" value="Genomic_DNA"/>
</dbReference>
<evidence type="ECO:0000313" key="5">
    <source>
        <dbReference type="Proteomes" id="UP000501570"/>
    </source>
</evidence>
<dbReference type="EMBL" id="CP009928">
    <property type="protein sequence ID" value="AKK73293.1"/>
    <property type="molecule type" value="Genomic_DNA"/>
</dbReference>
<dbReference type="InterPro" id="IPR010693">
    <property type="entry name" value="Divergent_4Fe-4S_mono-cluster"/>
</dbReference>
<dbReference type="RefSeq" id="WP_050022393.1">
    <property type="nucleotide sequence ID" value="NZ_CP009928.1"/>
</dbReference>
<feature type="domain" description="Divergent 4Fe-4S mono-cluster" evidence="1">
    <location>
        <begin position="6"/>
        <end position="67"/>
    </location>
</feature>
<dbReference type="OrthoDB" id="9795032at2"/>
<dbReference type="Pfam" id="PF06902">
    <property type="entry name" value="Fer4_19"/>
    <property type="match status" value="1"/>
</dbReference>
<protein>
    <submittedName>
        <fullName evidence="3">(4Fe-4S)-binding protein</fullName>
    </submittedName>
    <submittedName>
        <fullName evidence="2">Divergent 4Fe-4S mono-cluster</fullName>
    </submittedName>
</protein>
<dbReference type="AlphaFoldDB" id="A0A0G3M5J8"/>
<organism evidence="2 4">
    <name type="scientific">Chryseobacterium gallinarum</name>
    <dbReference type="NCBI Taxonomy" id="1324352"/>
    <lineage>
        <taxon>Bacteria</taxon>
        <taxon>Pseudomonadati</taxon>
        <taxon>Bacteroidota</taxon>
        <taxon>Flavobacteriia</taxon>
        <taxon>Flavobacteriales</taxon>
        <taxon>Weeksellaceae</taxon>
        <taxon>Chryseobacterium group</taxon>
        <taxon>Chryseobacterium</taxon>
    </lineage>
</organism>
<sequence>METHEYTNGDITVIWKPQKCIHSAICVKTLPKVYNPKERPWIKAENATSGELRKQIDLCPSGALSYTFNTTK</sequence>
<dbReference type="STRING" id="1324352.OK18_12350"/>
<proteinExistence type="predicted"/>
<reference evidence="2 4" key="1">
    <citation type="submission" date="2014-11" db="EMBL/GenBank/DDBJ databases">
        <authorList>
            <person name="Park G.-S."/>
            <person name="Hong S.-J."/>
            <person name="Jung B.K."/>
            <person name="Khan A.R."/>
            <person name="Kwak Y."/>
            <person name="Shin J.-H."/>
        </authorList>
    </citation>
    <scope>NUCLEOTIDE SEQUENCE [LARGE SCALE GENOMIC DNA]</scope>
    <source>
        <strain evidence="2 4">DSM 27622</strain>
    </source>
</reference>
<keyword evidence="5" id="KW-1185">Reference proteome</keyword>
<dbReference type="PATRIC" id="fig|1324352.5.peg.2569"/>
<dbReference type="KEGG" id="cgn:OK18_12350"/>
<name>A0A0G3M5J8_CHRGL</name>
<evidence type="ECO:0000313" key="3">
    <source>
        <dbReference type="EMBL" id="QIY90919.1"/>
    </source>
</evidence>
<reference evidence="3 5" key="2">
    <citation type="submission" date="2019-09" db="EMBL/GenBank/DDBJ databases">
        <title>FDA dAtabase for Regulatory Grade micrObial Sequences (FDA-ARGOS): Supporting development and validation of Infectious Disease Dx tests.</title>
        <authorList>
            <person name="Sciortino C."/>
            <person name="Tallon L."/>
            <person name="Sadzewicz L."/>
            <person name="Vavikolanu K."/>
            <person name="Mehta A."/>
            <person name="Aluvathingal J."/>
            <person name="Nadendla S."/>
            <person name="Nandy P."/>
            <person name="Geyer C."/>
            <person name="Yan Y."/>
            <person name="Sichtig H."/>
        </authorList>
    </citation>
    <scope>NUCLEOTIDE SEQUENCE [LARGE SCALE GENOMIC DNA]</scope>
    <source>
        <strain evidence="3 5">FDAARGOS_636</strain>
    </source>
</reference>
<dbReference type="Proteomes" id="UP000035213">
    <property type="component" value="Chromosome"/>
</dbReference>
<evidence type="ECO:0000313" key="2">
    <source>
        <dbReference type="EMBL" id="AKK73293.1"/>
    </source>
</evidence>
<dbReference type="Proteomes" id="UP000501570">
    <property type="component" value="Chromosome"/>
</dbReference>
<evidence type="ECO:0000313" key="4">
    <source>
        <dbReference type="Proteomes" id="UP000035213"/>
    </source>
</evidence>
<accession>A0A0G3M5J8</accession>
<evidence type="ECO:0000259" key="1">
    <source>
        <dbReference type="Pfam" id="PF06902"/>
    </source>
</evidence>
<gene>
    <name evidence="3" type="ORF">FOB44_09720</name>
    <name evidence="2" type="ORF">OK18_12350</name>
</gene>